<dbReference type="SUPFAM" id="SSF51069">
    <property type="entry name" value="Carbonic anhydrase"/>
    <property type="match status" value="1"/>
</dbReference>
<evidence type="ECO:0000256" key="4">
    <source>
        <dbReference type="ARBA" id="ARBA00022833"/>
    </source>
</evidence>
<dbReference type="CDD" id="cd03124">
    <property type="entry name" value="alpha_CA_prokaryotic_like"/>
    <property type="match status" value="1"/>
</dbReference>
<feature type="domain" description="Alpha-carbonic anhydrase" evidence="7">
    <location>
        <begin position="1"/>
        <end position="248"/>
    </location>
</feature>
<sequence length="248" mass="25289">MTAGTFTEVPGSELAVELPDFAQGATFENLGTTVEVVGEGGSMRIASSNQTFEFQQFHFHLPSEHLDNGTSMAMEMHMVFASADAQIAVMGVYLDINNAAAAAPAVAAVPGAKKAKRQAAEVASEMLETVLSSVGDISNPGTATKTPAFAMSGLVAMLGETTFQSYSGSLTTPPCSEGVNWFVASEPLSVTLDTYKAARSVIGHNARFAQNAPGSENVLSLSAAGMSSLGGAGAAAEPAAAEPAAAKH</sequence>
<evidence type="ECO:0000256" key="3">
    <source>
        <dbReference type="ARBA" id="ARBA00022723"/>
    </source>
</evidence>
<evidence type="ECO:0000256" key="6">
    <source>
        <dbReference type="ARBA" id="ARBA00048348"/>
    </source>
</evidence>
<dbReference type="SMART" id="SM01057">
    <property type="entry name" value="Carb_anhydrase"/>
    <property type="match status" value="1"/>
</dbReference>
<comment type="catalytic activity">
    <reaction evidence="6">
        <text>hydrogencarbonate + H(+) = CO2 + H2O</text>
        <dbReference type="Rhea" id="RHEA:10748"/>
        <dbReference type="ChEBI" id="CHEBI:15377"/>
        <dbReference type="ChEBI" id="CHEBI:15378"/>
        <dbReference type="ChEBI" id="CHEBI:16526"/>
        <dbReference type="ChEBI" id="CHEBI:17544"/>
        <dbReference type="EC" id="4.2.1.1"/>
    </reaction>
</comment>
<evidence type="ECO:0000256" key="2">
    <source>
        <dbReference type="ARBA" id="ARBA00012925"/>
    </source>
</evidence>
<protein>
    <recommendedName>
        <fullName evidence="2">carbonic anhydrase</fullName>
        <ecNumber evidence="2">4.2.1.1</ecNumber>
    </recommendedName>
</protein>
<keyword evidence="5" id="KW-0456">Lyase</keyword>
<dbReference type="InterPro" id="IPR001148">
    <property type="entry name" value="CA_dom"/>
</dbReference>
<keyword evidence="3" id="KW-0479">Metal-binding</keyword>
<evidence type="ECO:0000256" key="1">
    <source>
        <dbReference type="ARBA" id="ARBA00010718"/>
    </source>
</evidence>
<accession>A0ABR1PPY5</accession>
<evidence type="ECO:0000313" key="8">
    <source>
        <dbReference type="EMBL" id="KAK7742586.1"/>
    </source>
</evidence>
<dbReference type="Gene3D" id="3.10.200.10">
    <property type="entry name" value="Alpha carbonic anhydrase"/>
    <property type="match status" value="1"/>
</dbReference>
<dbReference type="InterPro" id="IPR036398">
    <property type="entry name" value="CA_dom_sf"/>
</dbReference>
<evidence type="ECO:0000256" key="5">
    <source>
        <dbReference type="ARBA" id="ARBA00023239"/>
    </source>
</evidence>
<keyword evidence="9" id="KW-1185">Reference proteome</keyword>
<dbReference type="Pfam" id="PF00194">
    <property type="entry name" value="Carb_anhydrase"/>
    <property type="match status" value="1"/>
</dbReference>
<name>A0ABR1PPY5_DIAER</name>
<dbReference type="InterPro" id="IPR023561">
    <property type="entry name" value="Carbonic_anhydrase_a-class"/>
</dbReference>
<proteinExistence type="inferred from homology"/>
<comment type="similarity">
    <text evidence="1">Belongs to the alpha-carbonic anhydrase family.</text>
</comment>
<dbReference type="EC" id="4.2.1.1" evidence="2"/>
<evidence type="ECO:0000313" key="9">
    <source>
        <dbReference type="Proteomes" id="UP001430848"/>
    </source>
</evidence>
<evidence type="ECO:0000259" key="7">
    <source>
        <dbReference type="PROSITE" id="PS51144"/>
    </source>
</evidence>
<dbReference type="PANTHER" id="PTHR18952:SF265">
    <property type="entry name" value="CARBONIC ANHYDRASE"/>
    <property type="match status" value="1"/>
</dbReference>
<dbReference type="EMBL" id="JAKNSF020000001">
    <property type="protein sequence ID" value="KAK7742586.1"/>
    <property type="molecule type" value="Genomic_DNA"/>
</dbReference>
<keyword evidence="4" id="KW-0862">Zinc</keyword>
<dbReference type="PROSITE" id="PS51144">
    <property type="entry name" value="ALPHA_CA_2"/>
    <property type="match status" value="1"/>
</dbReference>
<gene>
    <name evidence="8" type="ORF">SLS63_000150</name>
</gene>
<dbReference type="InterPro" id="IPR041891">
    <property type="entry name" value="Alpha_CA_prokaryot-like"/>
</dbReference>
<dbReference type="Proteomes" id="UP001430848">
    <property type="component" value="Unassembled WGS sequence"/>
</dbReference>
<organism evidence="8 9">
    <name type="scientific">Diaporthe eres</name>
    <name type="common">Phomopsis oblonga</name>
    <dbReference type="NCBI Taxonomy" id="83184"/>
    <lineage>
        <taxon>Eukaryota</taxon>
        <taxon>Fungi</taxon>
        <taxon>Dikarya</taxon>
        <taxon>Ascomycota</taxon>
        <taxon>Pezizomycotina</taxon>
        <taxon>Sordariomycetes</taxon>
        <taxon>Sordariomycetidae</taxon>
        <taxon>Diaporthales</taxon>
        <taxon>Diaporthaceae</taxon>
        <taxon>Diaporthe</taxon>
        <taxon>Diaporthe eres species complex</taxon>
    </lineage>
</organism>
<comment type="caution">
    <text evidence="8">The sequence shown here is derived from an EMBL/GenBank/DDBJ whole genome shotgun (WGS) entry which is preliminary data.</text>
</comment>
<reference evidence="8 9" key="1">
    <citation type="submission" date="2024-02" db="EMBL/GenBank/DDBJ databases">
        <title>De novo assembly and annotation of 12 fungi associated with fruit tree decline syndrome in Ontario, Canada.</title>
        <authorList>
            <person name="Sulman M."/>
            <person name="Ellouze W."/>
            <person name="Ilyukhin E."/>
        </authorList>
    </citation>
    <scope>NUCLEOTIDE SEQUENCE [LARGE SCALE GENOMIC DNA]</scope>
    <source>
        <strain evidence="8 9">M169</strain>
    </source>
</reference>
<dbReference type="PANTHER" id="PTHR18952">
    <property type="entry name" value="CARBONIC ANHYDRASE"/>
    <property type="match status" value="1"/>
</dbReference>